<protein>
    <submittedName>
        <fullName evidence="1">Uncharacterized protein</fullName>
    </submittedName>
</protein>
<accession>J9FUP5</accession>
<evidence type="ECO:0000313" key="1">
    <source>
        <dbReference type="EMBL" id="EJW91054.1"/>
    </source>
</evidence>
<comment type="caution">
    <text evidence="1">The sequence shown here is derived from an EMBL/GenBank/DDBJ whole genome shotgun (WGS) entry which is preliminary data.</text>
</comment>
<sequence>MAAAGAPSVCSERSFAATVTFRSSVEIPACFISNSNL</sequence>
<name>J9FUP5_9ZZZZ</name>
<reference evidence="1" key="1">
    <citation type="journal article" date="2012" name="PLoS ONE">
        <title>Gene sets for utilization of primary and secondary nutrition supplies in the distal gut of endangered iberian lynx.</title>
        <authorList>
            <person name="Alcaide M."/>
            <person name="Messina E."/>
            <person name="Richter M."/>
            <person name="Bargiela R."/>
            <person name="Peplies J."/>
            <person name="Huws S.A."/>
            <person name="Newbold C.J."/>
            <person name="Golyshin P.N."/>
            <person name="Simon M.A."/>
            <person name="Lopez G."/>
            <person name="Yakimov M.M."/>
            <person name="Ferrer M."/>
        </authorList>
    </citation>
    <scope>NUCLEOTIDE SEQUENCE</scope>
</reference>
<gene>
    <name evidence="1" type="ORF">EVA_20839</name>
</gene>
<proteinExistence type="predicted"/>
<dbReference type="AlphaFoldDB" id="J9FUP5"/>
<organism evidence="1">
    <name type="scientific">gut metagenome</name>
    <dbReference type="NCBI Taxonomy" id="749906"/>
    <lineage>
        <taxon>unclassified sequences</taxon>
        <taxon>metagenomes</taxon>
        <taxon>organismal metagenomes</taxon>
    </lineage>
</organism>
<dbReference type="EMBL" id="AMCI01008432">
    <property type="protein sequence ID" value="EJW91054.1"/>
    <property type="molecule type" value="Genomic_DNA"/>
</dbReference>